<evidence type="ECO:0000256" key="2">
    <source>
        <dbReference type="ARBA" id="ARBA00022448"/>
    </source>
</evidence>
<dbReference type="EMBL" id="CP101987">
    <property type="protein sequence ID" value="UUI73537.1"/>
    <property type="molecule type" value="Genomic_DNA"/>
</dbReference>
<keyword evidence="4 7" id="KW-0812">Transmembrane</keyword>
<organism evidence="9 10">
    <name type="scientific">Cellulomonas xiejunii</name>
    <dbReference type="NCBI Taxonomy" id="2968083"/>
    <lineage>
        <taxon>Bacteria</taxon>
        <taxon>Bacillati</taxon>
        <taxon>Actinomycetota</taxon>
        <taxon>Actinomycetes</taxon>
        <taxon>Micrococcales</taxon>
        <taxon>Cellulomonadaceae</taxon>
        <taxon>Cellulomonas</taxon>
    </lineage>
</organism>
<dbReference type="PANTHER" id="PTHR43163">
    <property type="entry name" value="DIPEPTIDE TRANSPORT SYSTEM PERMEASE PROTEIN DPPB-RELATED"/>
    <property type="match status" value="1"/>
</dbReference>
<evidence type="ECO:0000256" key="1">
    <source>
        <dbReference type="ARBA" id="ARBA00004651"/>
    </source>
</evidence>
<reference evidence="9 10" key="1">
    <citation type="submission" date="2022-07" db="EMBL/GenBank/DDBJ databases">
        <title>Novel species in genus cellulomonas.</title>
        <authorList>
            <person name="Ye L."/>
        </authorList>
    </citation>
    <scope>NUCLEOTIDE SEQUENCE [LARGE SCALE GENOMIC DNA]</scope>
    <source>
        <strain evidence="10">zg-B89</strain>
    </source>
</reference>
<keyword evidence="2 7" id="KW-0813">Transport</keyword>
<proteinExistence type="inferred from homology"/>
<feature type="transmembrane region" description="Helical" evidence="7">
    <location>
        <begin position="273"/>
        <end position="299"/>
    </location>
</feature>
<feature type="transmembrane region" description="Helical" evidence="7">
    <location>
        <begin position="171"/>
        <end position="192"/>
    </location>
</feature>
<feature type="transmembrane region" description="Helical" evidence="7">
    <location>
        <begin position="227"/>
        <end position="253"/>
    </location>
</feature>
<keyword evidence="10" id="KW-1185">Reference proteome</keyword>
<evidence type="ECO:0000313" key="10">
    <source>
        <dbReference type="Proteomes" id="UP001316384"/>
    </source>
</evidence>
<dbReference type="Gene3D" id="1.10.3720.10">
    <property type="entry name" value="MetI-like"/>
    <property type="match status" value="1"/>
</dbReference>
<dbReference type="PANTHER" id="PTHR43163:SF6">
    <property type="entry name" value="DIPEPTIDE TRANSPORT SYSTEM PERMEASE PROTEIN DPPB-RELATED"/>
    <property type="match status" value="1"/>
</dbReference>
<keyword evidence="6 7" id="KW-0472">Membrane</keyword>
<feature type="transmembrane region" description="Helical" evidence="7">
    <location>
        <begin position="145"/>
        <end position="165"/>
    </location>
</feature>
<evidence type="ECO:0000256" key="6">
    <source>
        <dbReference type="ARBA" id="ARBA00023136"/>
    </source>
</evidence>
<comment type="subcellular location">
    <subcellularLocation>
        <location evidence="1 7">Cell membrane</location>
        <topology evidence="1 7">Multi-pass membrane protein</topology>
    </subcellularLocation>
</comment>
<dbReference type="SUPFAM" id="SSF161098">
    <property type="entry name" value="MetI-like"/>
    <property type="match status" value="1"/>
</dbReference>
<protein>
    <submittedName>
        <fullName evidence="9">ABC transporter permease</fullName>
    </submittedName>
</protein>
<evidence type="ECO:0000256" key="3">
    <source>
        <dbReference type="ARBA" id="ARBA00022475"/>
    </source>
</evidence>
<evidence type="ECO:0000256" key="4">
    <source>
        <dbReference type="ARBA" id="ARBA00022692"/>
    </source>
</evidence>
<evidence type="ECO:0000256" key="5">
    <source>
        <dbReference type="ARBA" id="ARBA00022989"/>
    </source>
</evidence>
<evidence type="ECO:0000259" key="8">
    <source>
        <dbReference type="PROSITE" id="PS50928"/>
    </source>
</evidence>
<accession>A0ABY5KWB4</accession>
<dbReference type="InterPro" id="IPR045621">
    <property type="entry name" value="BPD_transp_1_N"/>
</dbReference>
<dbReference type="Pfam" id="PF19300">
    <property type="entry name" value="BPD_transp_1_N"/>
    <property type="match status" value="1"/>
</dbReference>
<feature type="domain" description="ABC transmembrane type-1" evidence="8">
    <location>
        <begin position="95"/>
        <end position="296"/>
    </location>
</feature>
<comment type="similarity">
    <text evidence="7">Belongs to the binding-protein-dependent transport system permease family.</text>
</comment>
<dbReference type="InterPro" id="IPR000515">
    <property type="entry name" value="MetI-like"/>
</dbReference>
<feature type="transmembrane region" description="Helical" evidence="7">
    <location>
        <begin position="101"/>
        <end position="124"/>
    </location>
</feature>
<evidence type="ECO:0000313" key="9">
    <source>
        <dbReference type="EMBL" id="UUI73537.1"/>
    </source>
</evidence>
<gene>
    <name evidence="9" type="ORF">NP048_08945</name>
</gene>
<dbReference type="Proteomes" id="UP001316384">
    <property type="component" value="Chromosome"/>
</dbReference>
<keyword evidence="5 7" id="KW-1133">Transmembrane helix</keyword>
<sequence>MIRYLARRGAQALATIYAVVTLAFVFGRLSGSPAVLILGENASPEQIAALDAELGFDRPVTEQYLAYLGGVLRGDFGASYRERGTSSMDLVLERLPLSLHLGAWGLGLGLALAFLVVLVTHLTGWWPLRTVALALGSMRQSTPDFFFGLLLVIVLAVQLGLLPSLGASGPAALVMPALTIATGQFVVYARLLDNSLVAQSSMDYVRTARARGEGHSRVLLGEVLPNALLPVMTVAGINLGTFLGGLVIVENVFAWPGLGQLMLSSVYARDFPVVQSALVVVALLFVAANLLVDLVSSLVDPRVRLR</sequence>
<evidence type="ECO:0000256" key="7">
    <source>
        <dbReference type="RuleBase" id="RU363032"/>
    </source>
</evidence>
<dbReference type="InterPro" id="IPR035906">
    <property type="entry name" value="MetI-like_sf"/>
</dbReference>
<dbReference type="PROSITE" id="PS50928">
    <property type="entry name" value="ABC_TM1"/>
    <property type="match status" value="1"/>
</dbReference>
<name>A0ABY5KWB4_9CELL</name>
<keyword evidence="3" id="KW-1003">Cell membrane</keyword>
<dbReference type="CDD" id="cd06261">
    <property type="entry name" value="TM_PBP2"/>
    <property type="match status" value="1"/>
</dbReference>
<dbReference type="Pfam" id="PF00528">
    <property type="entry name" value="BPD_transp_1"/>
    <property type="match status" value="1"/>
</dbReference>
<feature type="transmembrane region" description="Helical" evidence="7">
    <location>
        <begin position="12"/>
        <end position="31"/>
    </location>
</feature>
<dbReference type="RefSeq" id="WP_227578648.1">
    <property type="nucleotide sequence ID" value="NZ_CP101987.1"/>
</dbReference>